<comment type="similarity">
    <text evidence="2 7">Belongs to the FPP/GGPP synthase family.</text>
</comment>
<evidence type="ECO:0000256" key="4">
    <source>
        <dbReference type="ARBA" id="ARBA00022723"/>
    </source>
</evidence>
<dbReference type="PANTHER" id="PTHR11525">
    <property type="entry name" value="FARNESYL-PYROPHOSPHATE SYNTHETASE"/>
    <property type="match status" value="1"/>
</dbReference>
<dbReference type="GO" id="GO:0046872">
    <property type="term" value="F:metal ion binding"/>
    <property type="evidence" value="ECO:0007669"/>
    <property type="project" value="UniProtKB-KW"/>
</dbReference>
<dbReference type="AlphaFoldDB" id="A0AAD5H006"/>
<evidence type="ECO:0000256" key="1">
    <source>
        <dbReference type="ARBA" id="ARBA00001946"/>
    </source>
</evidence>
<evidence type="ECO:0000256" key="6">
    <source>
        <dbReference type="ARBA" id="ARBA00023229"/>
    </source>
</evidence>
<dbReference type="Pfam" id="PF00348">
    <property type="entry name" value="polyprenyl_synt"/>
    <property type="match status" value="1"/>
</dbReference>
<evidence type="ECO:0000256" key="2">
    <source>
        <dbReference type="ARBA" id="ARBA00006706"/>
    </source>
</evidence>
<keyword evidence="3 7" id="KW-0808">Transferase</keyword>
<comment type="cofactor">
    <cofactor evidence="1">
        <name>Mg(2+)</name>
        <dbReference type="ChEBI" id="CHEBI:18420"/>
    </cofactor>
</comment>
<dbReference type="Proteomes" id="UP001206925">
    <property type="component" value="Unassembled WGS sequence"/>
</dbReference>
<accession>A0AAD5H006</accession>
<evidence type="ECO:0008006" key="10">
    <source>
        <dbReference type="Google" id="ProtNLM"/>
    </source>
</evidence>
<dbReference type="GO" id="GO:0045337">
    <property type="term" value="P:farnesyl diphosphate biosynthetic process"/>
    <property type="evidence" value="ECO:0007669"/>
    <property type="project" value="TreeGrafter"/>
</dbReference>
<comment type="caution">
    <text evidence="8">The sequence shown here is derived from an EMBL/GenBank/DDBJ whole genome shotgun (WGS) entry which is preliminary data.</text>
</comment>
<dbReference type="PANTHER" id="PTHR11525:SF0">
    <property type="entry name" value="FARNESYL PYROPHOSPHATE SYNTHASE"/>
    <property type="match status" value="1"/>
</dbReference>
<evidence type="ECO:0000256" key="7">
    <source>
        <dbReference type="RuleBase" id="RU004466"/>
    </source>
</evidence>
<dbReference type="InterPro" id="IPR039702">
    <property type="entry name" value="FPS1-like"/>
</dbReference>
<proteinExistence type="inferred from homology"/>
<evidence type="ECO:0000256" key="3">
    <source>
        <dbReference type="ARBA" id="ARBA00022679"/>
    </source>
</evidence>
<dbReference type="InterPro" id="IPR033749">
    <property type="entry name" value="Polyprenyl_synt_CS"/>
</dbReference>
<keyword evidence="5" id="KW-0460">Magnesium</keyword>
<sequence length="299" mass="34938">IQGYILLHDDIMDGSHKRRGHPCWFRLPEVCLPTTNMKLFIYFTSPQKHSNLVREYSGKVNMVAVNDGALLDNHVRRILKKNFHGKTYYVHLLHLFNEAELQMVYGQMIDVITTVVGEKDLRKYTLTLNRRIIQYKCSYYSFYLPVACALLMLGENPDDYVQMKDILVEMGIYYQIQTLSETLALSESCYGTTIHARSFLMSQIGTDIEDFKCSWLVAKALELANEEQKKILYENYGIKNQASIAKVRELYRTLNLQGVYEEYEKKTHEEFMNLIESYPSNVVQAVLKTFMGKIYKRQK</sequence>
<keyword evidence="6" id="KW-0414">Isoprene biosynthesis</keyword>
<dbReference type="GO" id="GO:0004161">
    <property type="term" value="F:dimethylallyltranstransferase activity"/>
    <property type="evidence" value="ECO:0007669"/>
    <property type="project" value="TreeGrafter"/>
</dbReference>
<dbReference type="InterPro" id="IPR008949">
    <property type="entry name" value="Isoprenoid_synthase_dom_sf"/>
</dbReference>
<gene>
    <name evidence="8" type="ORF">M8C21_001932</name>
</gene>
<feature type="non-terminal residue" evidence="8">
    <location>
        <position position="1"/>
    </location>
</feature>
<dbReference type="GO" id="GO:0004337">
    <property type="term" value="F:(2E,6E)-farnesyl diphosphate synthase activity"/>
    <property type="evidence" value="ECO:0007669"/>
    <property type="project" value="TreeGrafter"/>
</dbReference>
<evidence type="ECO:0000256" key="5">
    <source>
        <dbReference type="ARBA" id="ARBA00022842"/>
    </source>
</evidence>
<protein>
    <recommendedName>
        <fullName evidence="10">Farnesyl pyrophosphate synthase</fullName>
    </recommendedName>
</protein>
<name>A0AAD5H006_AMBAR</name>
<dbReference type="GO" id="GO:0005737">
    <property type="term" value="C:cytoplasm"/>
    <property type="evidence" value="ECO:0007669"/>
    <property type="project" value="TreeGrafter"/>
</dbReference>
<evidence type="ECO:0000313" key="8">
    <source>
        <dbReference type="EMBL" id="KAI7758381.1"/>
    </source>
</evidence>
<dbReference type="Gene3D" id="1.10.600.10">
    <property type="entry name" value="Farnesyl Diphosphate Synthase"/>
    <property type="match status" value="3"/>
</dbReference>
<organism evidence="8 9">
    <name type="scientific">Ambrosia artemisiifolia</name>
    <name type="common">Common ragweed</name>
    <dbReference type="NCBI Taxonomy" id="4212"/>
    <lineage>
        <taxon>Eukaryota</taxon>
        <taxon>Viridiplantae</taxon>
        <taxon>Streptophyta</taxon>
        <taxon>Embryophyta</taxon>
        <taxon>Tracheophyta</taxon>
        <taxon>Spermatophyta</taxon>
        <taxon>Magnoliopsida</taxon>
        <taxon>eudicotyledons</taxon>
        <taxon>Gunneridae</taxon>
        <taxon>Pentapetalae</taxon>
        <taxon>asterids</taxon>
        <taxon>campanulids</taxon>
        <taxon>Asterales</taxon>
        <taxon>Asteraceae</taxon>
        <taxon>Asteroideae</taxon>
        <taxon>Heliantheae alliance</taxon>
        <taxon>Heliantheae</taxon>
        <taxon>Ambrosia</taxon>
    </lineage>
</organism>
<dbReference type="SUPFAM" id="SSF48576">
    <property type="entry name" value="Terpenoid synthases"/>
    <property type="match status" value="1"/>
</dbReference>
<evidence type="ECO:0000313" key="9">
    <source>
        <dbReference type="Proteomes" id="UP001206925"/>
    </source>
</evidence>
<reference evidence="8" key="1">
    <citation type="submission" date="2022-06" db="EMBL/GenBank/DDBJ databases">
        <title>Uncovering the hologenomic basis of an extraordinary plant invasion.</title>
        <authorList>
            <person name="Bieker V.C."/>
            <person name="Martin M.D."/>
            <person name="Gilbert T."/>
            <person name="Hodgins K."/>
            <person name="Battlay P."/>
            <person name="Petersen B."/>
            <person name="Wilson J."/>
        </authorList>
    </citation>
    <scope>NUCLEOTIDE SEQUENCE</scope>
    <source>
        <strain evidence="8">AA19_3_7</strain>
        <tissue evidence="8">Leaf</tissue>
    </source>
</reference>
<dbReference type="EMBL" id="JAMZMK010000004">
    <property type="protein sequence ID" value="KAI7758381.1"/>
    <property type="molecule type" value="Genomic_DNA"/>
</dbReference>
<keyword evidence="9" id="KW-1185">Reference proteome</keyword>
<keyword evidence="4" id="KW-0479">Metal-binding</keyword>
<dbReference type="InterPro" id="IPR000092">
    <property type="entry name" value="Polyprenyl_synt"/>
</dbReference>
<dbReference type="PROSITE" id="PS00723">
    <property type="entry name" value="POLYPRENYL_SYNTHASE_1"/>
    <property type="match status" value="1"/>
</dbReference>